<dbReference type="HAMAP" id="MF_02075">
    <property type="entry name" value="Asp_tRNA_synth_type2"/>
    <property type="match status" value="1"/>
</dbReference>
<evidence type="ECO:0000256" key="3">
    <source>
        <dbReference type="ARBA" id="ARBA00012841"/>
    </source>
</evidence>
<evidence type="ECO:0000259" key="14">
    <source>
        <dbReference type="PROSITE" id="PS50862"/>
    </source>
</evidence>
<dbReference type="InterPro" id="IPR004523">
    <property type="entry name" value="Asp-tRNA_synthase_2"/>
</dbReference>
<dbReference type="HOGENOM" id="CLU_004553_2_1_1"/>
<dbReference type="Gene3D" id="3.30.930.10">
    <property type="entry name" value="Bira Bifunctional Protein, Domain 2"/>
    <property type="match status" value="1"/>
</dbReference>
<evidence type="ECO:0000256" key="9">
    <source>
        <dbReference type="ARBA" id="ARBA00023146"/>
    </source>
</evidence>
<dbReference type="eggNOG" id="KOG0556">
    <property type="taxonomic scope" value="Eukaryota"/>
</dbReference>
<evidence type="ECO:0000256" key="12">
    <source>
        <dbReference type="ARBA" id="ARBA00070516"/>
    </source>
</evidence>
<dbReference type="GO" id="GO:0003723">
    <property type="term" value="F:RNA binding"/>
    <property type="evidence" value="ECO:0007669"/>
    <property type="project" value="TreeGrafter"/>
</dbReference>
<dbReference type="PROSITE" id="PS50862">
    <property type="entry name" value="AA_TRNA_LIGASE_II"/>
    <property type="match status" value="1"/>
</dbReference>
<dbReference type="InterPro" id="IPR006195">
    <property type="entry name" value="aa-tRNA-synth_II"/>
</dbReference>
<dbReference type="SUPFAM" id="SSF50249">
    <property type="entry name" value="Nucleic acid-binding proteins"/>
    <property type="match status" value="1"/>
</dbReference>
<dbReference type="KEGG" id="ela:UCREL1_1999"/>
<evidence type="ECO:0000256" key="6">
    <source>
        <dbReference type="ARBA" id="ARBA00022741"/>
    </source>
</evidence>
<comment type="subcellular location">
    <subcellularLocation>
        <location evidence="1">Cytoplasm</location>
    </subcellularLocation>
</comment>
<dbReference type="PRINTS" id="PR01042">
    <property type="entry name" value="TRNASYNTHASP"/>
</dbReference>
<comment type="catalytic activity">
    <reaction evidence="11">
        <text>tRNA(Asp) + L-aspartate + ATP = L-aspartyl-tRNA(Asp) + AMP + diphosphate</text>
        <dbReference type="Rhea" id="RHEA:19649"/>
        <dbReference type="Rhea" id="RHEA-COMP:9660"/>
        <dbReference type="Rhea" id="RHEA-COMP:9678"/>
        <dbReference type="ChEBI" id="CHEBI:29991"/>
        <dbReference type="ChEBI" id="CHEBI:30616"/>
        <dbReference type="ChEBI" id="CHEBI:33019"/>
        <dbReference type="ChEBI" id="CHEBI:78442"/>
        <dbReference type="ChEBI" id="CHEBI:78516"/>
        <dbReference type="ChEBI" id="CHEBI:456215"/>
        <dbReference type="EC" id="6.1.1.12"/>
    </reaction>
</comment>
<name>M7TWB1_EUTLA</name>
<dbReference type="OMA" id="WVHEIRD"/>
<dbReference type="Proteomes" id="UP000012174">
    <property type="component" value="Unassembled WGS sequence"/>
</dbReference>
<dbReference type="GO" id="GO:0005524">
    <property type="term" value="F:ATP binding"/>
    <property type="evidence" value="ECO:0007669"/>
    <property type="project" value="UniProtKB-KW"/>
</dbReference>
<keyword evidence="7" id="KW-0067">ATP-binding</keyword>
<keyword evidence="16" id="KW-1185">Reference proteome</keyword>
<dbReference type="GO" id="GO:0005829">
    <property type="term" value="C:cytosol"/>
    <property type="evidence" value="ECO:0007669"/>
    <property type="project" value="TreeGrafter"/>
</dbReference>
<dbReference type="InterPro" id="IPR004364">
    <property type="entry name" value="Aa-tRNA-synt_II"/>
</dbReference>
<dbReference type="AlphaFoldDB" id="M7TWB1"/>
<dbReference type="Pfam" id="PF01336">
    <property type="entry name" value="tRNA_anti-codon"/>
    <property type="match status" value="1"/>
</dbReference>
<sequence length="600" mass="65083">MAENEPSQPPAEPAAAASTPAPPAAEGGGAGAGEDGATTSKKAAKKAEAKAKKEAEKARRAAEREAAAVASGKGGAGAGPTEDLAKDNYGTAGGKEGKKVQLSSEAVEISLKSVEEAHVGKAVKLRGWIQNARQQGAKMAFVELREEGNWTIQGVLTASAEGAPVSRPMVKWVAGIAPESFVVVEATVQKPLEPVKSCRVAQYELHVTKCFILAAAPTVLGMTLTTSNRAVTNFSDEPEAASVESAVEKLSVADSSSGANIPAASMLTHLNNIVMHKRSPVQQAIADIRAEVKELFRSYLRSHGFKEFEAPCLIGAASEGGANVFRLPYFDKEAYLAQSPQFYKQMEIAGGRKRVFSIGPVFRAELSNTPRHMTEFTGLDMEMEIKEDYREVTFMLEAVLLHIFRGIKERCPSELEVVRSVYPCEEFLLPEDGREVRLTFAEAQKLLREEGPEEFRHVSDDEDMSTPQEKALGAVVRRKFGTDFYVIDRFPEAARPFYAKLSDDSPKVTNAFDFFMRGQEILSGGQRIHDPDELVARIRQKGVDPASPGIKEYVDVFRQAGCPAHGGGGIGLDRVVAWYLNLPSVQLAAFYPRTPKRLAP</sequence>
<dbReference type="PANTHER" id="PTHR43450:SF1">
    <property type="entry name" value="ASPARTATE--TRNA LIGASE, CYTOPLASMIC"/>
    <property type="match status" value="1"/>
</dbReference>
<dbReference type="STRING" id="1287681.M7TWB1"/>
<comment type="similarity">
    <text evidence="2">Belongs to the class-II aminoacyl-tRNA synthetase family. Type 2 subfamily.</text>
</comment>
<evidence type="ECO:0000256" key="2">
    <source>
        <dbReference type="ARBA" id="ARBA00005312"/>
    </source>
</evidence>
<dbReference type="InterPro" id="IPR002312">
    <property type="entry name" value="Asp/Asn-tRNA-synth_IIb"/>
</dbReference>
<dbReference type="InterPro" id="IPR004365">
    <property type="entry name" value="NA-bd_OB_tRNA"/>
</dbReference>
<dbReference type="Gene3D" id="2.40.50.140">
    <property type="entry name" value="Nucleic acid-binding proteins"/>
    <property type="match status" value="1"/>
</dbReference>
<dbReference type="InterPro" id="IPR045864">
    <property type="entry name" value="aa-tRNA-synth_II/BPL/LPL"/>
</dbReference>
<proteinExistence type="inferred from homology"/>
<keyword evidence="6" id="KW-0547">Nucleotide-binding</keyword>
<evidence type="ECO:0000313" key="15">
    <source>
        <dbReference type="EMBL" id="EMR70950.1"/>
    </source>
</evidence>
<evidence type="ECO:0000256" key="11">
    <source>
        <dbReference type="ARBA" id="ARBA00047904"/>
    </source>
</evidence>
<protein>
    <recommendedName>
        <fullName evidence="12">Probable aspartate--tRNA ligase, cytoplasmic</fullName>
        <ecNumber evidence="3">6.1.1.12</ecNumber>
    </recommendedName>
    <alternativeName>
        <fullName evidence="10">Aspartyl-tRNA synthetase</fullName>
    </alternativeName>
</protein>
<dbReference type="EMBL" id="KB705738">
    <property type="protein sequence ID" value="EMR70950.1"/>
    <property type="molecule type" value="Genomic_DNA"/>
</dbReference>
<dbReference type="SUPFAM" id="SSF55681">
    <property type="entry name" value="Class II aaRS and biotin synthetases"/>
    <property type="match status" value="1"/>
</dbReference>
<dbReference type="EC" id="6.1.1.12" evidence="3"/>
<evidence type="ECO:0000256" key="7">
    <source>
        <dbReference type="ARBA" id="ARBA00022840"/>
    </source>
</evidence>
<organism evidence="15 16">
    <name type="scientific">Eutypa lata (strain UCR-EL1)</name>
    <name type="common">Grapevine dieback disease fungus</name>
    <name type="synonym">Eutypa armeniacae</name>
    <dbReference type="NCBI Taxonomy" id="1287681"/>
    <lineage>
        <taxon>Eukaryota</taxon>
        <taxon>Fungi</taxon>
        <taxon>Dikarya</taxon>
        <taxon>Ascomycota</taxon>
        <taxon>Pezizomycotina</taxon>
        <taxon>Sordariomycetes</taxon>
        <taxon>Xylariomycetidae</taxon>
        <taxon>Xylariales</taxon>
        <taxon>Diatrypaceae</taxon>
        <taxon>Eutypa</taxon>
    </lineage>
</organism>
<dbReference type="InterPro" id="IPR012340">
    <property type="entry name" value="NA-bd_OB-fold"/>
</dbReference>
<dbReference type="CDD" id="cd00776">
    <property type="entry name" value="AsxRS_core"/>
    <property type="match status" value="1"/>
</dbReference>
<dbReference type="FunFam" id="3.30.930.10:FF:000038">
    <property type="entry name" value="Aspartate--tRNA ligase"/>
    <property type="match status" value="1"/>
</dbReference>
<feature type="region of interest" description="Disordered" evidence="13">
    <location>
        <begin position="1"/>
        <end position="100"/>
    </location>
</feature>
<evidence type="ECO:0000256" key="4">
    <source>
        <dbReference type="ARBA" id="ARBA00022490"/>
    </source>
</evidence>
<dbReference type="GO" id="GO:0004815">
    <property type="term" value="F:aspartate-tRNA ligase activity"/>
    <property type="evidence" value="ECO:0007669"/>
    <property type="project" value="UniProtKB-EC"/>
</dbReference>
<dbReference type="GO" id="GO:0006422">
    <property type="term" value="P:aspartyl-tRNA aminoacylation"/>
    <property type="evidence" value="ECO:0007669"/>
    <property type="project" value="InterPro"/>
</dbReference>
<feature type="domain" description="Aminoacyl-transfer RNA synthetases class-II family profile" evidence="14">
    <location>
        <begin position="288"/>
        <end position="592"/>
    </location>
</feature>
<dbReference type="PANTHER" id="PTHR43450">
    <property type="entry name" value="ASPARTYL-TRNA SYNTHETASE"/>
    <property type="match status" value="1"/>
</dbReference>
<evidence type="ECO:0000256" key="8">
    <source>
        <dbReference type="ARBA" id="ARBA00022917"/>
    </source>
</evidence>
<evidence type="ECO:0000256" key="13">
    <source>
        <dbReference type="SAM" id="MobiDB-lite"/>
    </source>
</evidence>
<feature type="compositionally biased region" description="Basic and acidic residues" evidence="13">
    <location>
        <begin position="45"/>
        <end position="66"/>
    </location>
</feature>
<gene>
    <name evidence="15" type="ORF">UCREL1_1999</name>
</gene>
<keyword evidence="5" id="KW-0436">Ligase</keyword>
<evidence type="ECO:0000256" key="10">
    <source>
        <dbReference type="ARBA" id="ARBA00033155"/>
    </source>
</evidence>
<keyword evidence="9 15" id="KW-0030">Aminoacyl-tRNA synthetase</keyword>
<accession>M7TWB1</accession>
<evidence type="ECO:0000256" key="5">
    <source>
        <dbReference type="ARBA" id="ARBA00022598"/>
    </source>
</evidence>
<evidence type="ECO:0000313" key="16">
    <source>
        <dbReference type="Proteomes" id="UP000012174"/>
    </source>
</evidence>
<dbReference type="GO" id="GO:0017101">
    <property type="term" value="C:aminoacyl-tRNA synthetase multienzyme complex"/>
    <property type="evidence" value="ECO:0007669"/>
    <property type="project" value="TreeGrafter"/>
</dbReference>
<reference evidence="16" key="1">
    <citation type="journal article" date="2013" name="Genome Announc.">
        <title>Draft genome sequence of the grapevine dieback fungus Eutypa lata UCR-EL1.</title>
        <authorList>
            <person name="Blanco-Ulate B."/>
            <person name="Rolshausen P.E."/>
            <person name="Cantu D."/>
        </authorList>
    </citation>
    <scope>NUCLEOTIDE SEQUENCE [LARGE SCALE GENOMIC DNA]</scope>
    <source>
        <strain evidence="16">UCR-EL1</strain>
    </source>
</reference>
<keyword evidence="8" id="KW-0648">Protein biosynthesis</keyword>
<dbReference type="OrthoDB" id="372395at2759"/>
<dbReference type="CDD" id="cd04320">
    <property type="entry name" value="AspRS_cyto_N"/>
    <property type="match status" value="1"/>
</dbReference>
<evidence type="ECO:0000256" key="1">
    <source>
        <dbReference type="ARBA" id="ARBA00004496"/>
    </source>
</evidence>
<dbReference type="Pfam" id="PF00152">
    <property type="entry name" value="tRNA-synt_2"/>
    <property type="match status" value="1"/>
</dbReference>
<keyword evidence="4" id="KW-0963">Cytoplasm</keyword>